<dbReference type="RefSeq" id="XP_001012762.1">
    <property type="nucleotide sequence ID" value="XM_001012762.2"/>
</dbReference>
<keyword evidence="3" id="KW-1185">Reference proteome</keyword>
<evidence type="ECO:0000313" key="3">
    <source>
        <dbReference type="Proteomes" id="UP000009168"/>
    </source>
</evidence>
<evidence type="ECO:0000256" key="1">
    <source>
        <dbReference type="SAM" id="MobiDB-lite"/>
    </source>
</evidence>
<dbReference type="GeneID" id="7841711"/>
<feature type="compositionally biased region" description="Polar residues" evidence="1">
    <location>
        <begin position="123"/>
        <end position="136"/>
    </location>
</feature>
<dbReference type="HOGENOM" id="CLU_512446_0_0_1"/>
<feature type="compositionally biased region" description="Low complexity" evidence="1">
    <location>
        <begin position="113"/>
        <end position="122"/>
    </location>
</feature>
<evidence type="ECO:0008006" key="4">
    <source>
        <dbReference type="Google" id="ProtNLM"/>
    </source>
</evidence>
<protein>
    <recommendedName>
        <fullName evidence="4">STOP protein</fullName>
    </recommendedName>
</protein>
<dbReference type="EMBL" id="GG662749">
    <property type="protein sequence ID" value="EAR92517.1"/>
    <property type="molecule type" value="Genomic_DNA"/>
</dbReference>
<gene>
    <name evidence="2" type="ORF">TTHERM_00088130</name>
</gene>
<evidence type="ECO:0000313" key="2">
    <source>
        <dbReference type="EMBL" id="EAR92517.1"/>
    </source>
</evidence>
<dbReference type="Proteomes" id="UP000009168">
    <property type="component" value="Unassembled WGS sequence"/>
</dbReference>
<reference evidence="3" key="1">
    <citation type="journal article" date="2006" name="PLoS Biol.">
        <title>Macronuclear genome sequence of the ciliate Tetrahymena thermophila, a model eukaryote.</title>
        <authorList>
            <person name="Eisen J.A."/>
            <person name="Coyne R.S."/>
            <person name="Wu M."/>
            <person name="Wu D."/>
            <person name="Thiagarajan M."/>
            <person name="Wortman J.R."/>
            <person name="Badger J.H."/>
            <person name="Ren Q."/>
            <person name="Amedeo P."/>
            <person name="Jones K.M."/>
            <person name="Tallon L.J."/>
            <person name="Delcher A.L."/>
            <person name="Salzberg S.L."/>
            <person name="Silva J.C."/>
            <person name="Haas B.J."/>
            <person name="Majoros W.H."/>
            <person name="Farzad M."/>
            <person name="Carlton J.M."/>
            <person name="Smith R.K. Jr."/>
            <person name="Garg J."/>
            <person name="Pearlman R.E."/>
            <person name="Karrer K.M."/>
            <person name="Sun L."/>
            <person name="Manning G."/>
            <person name="Elde N.C."/>
            <person name="Turkewitz A.P."/>
            <person name="Asai D.J."/>
            <person name="Wilkes D.E."/>
            <person name="Wang Y."/>
            <person name="Cai H."/>
            <person name="Collins K."/>
            <person name="Stewart B.A."/>
            <person name="Lee S.R."/>
            <person name="Wilamowska K."/>
            <person name="Weinberg Z."/>
            <person name="Ruzzo W.L."/>
            <person name="Wloga D."/>
            <person name="Gaertig J."/>
            <person name="Frankel J."/>
            <person name="Tsao C.-C."/>
            <person name="Gorovsky M.A."/>
            <person name="Keeling P.J."/>
            <person name="Waller R.F."/>
            <person name="Patron N.J."/>
            <person name="Cherry J.M."/>
            <person name="Stover N.A."/>
            <person name="Krieger C.J."/>
            <person name="del Toro C."/>
            <person name="Ryder H.F."/>
            <person name="Williamson S.C."/>
            <person name="Barbeau R.A."/>
            <person name="Hamilton E.P."/>
            <person name="Orias E."/>
        </authorList>
    </citation>
    <scope>NUCLEOTIDE SEQUENCE [LARGE SCALE GENOMIC DNA]</scope>
    <source>
        <strain evidence="3">SB210</strain>
    </source>
</reference>
<organism evidence="2 3">
    <name type="scientific">Tetrahymena thermophila (strain SB210)</name>
    <dbReference type="NCBI Taxonomy" id="312017"/>
    <lineage>
        <taxon>Eukaryota</taxon>
        <taxon>Sar</taxon>
        <taxon>Alveolata</taxon>
        <taxon>Ciliophora</taxon>
        <taxon>Intramacronucleata</taxon>
        <taxon>Oligohymenophorea</taxon>
        <taxon>Hymenostomatida</taxon>
        <taxon>Tetrahymenina</taxon>
        <taxon>Tetrahymenidae</taxon>
        <taxon>Tetrahymena</taxon>
    </lineage>
</organism>
<dbReference type="AlphaFoldDB" id="Q236I3"/>
<accession>Q236I3</accession>
<proteinExistence type="predicted"/>
<name>Q236I3_TETTS</name>
<feature type="region of interest" description="Disordered" evidence="1">
    <location>
        <begin position="113"/>
        <end position="136"/>
    </location>
</feature>
<sequence length="532" mass="62496">MSSTFDKYNLLNKEALEKKEILENHWLDLEEKNQKYFNHVKGDCLCNICSCGKCKCRSQKLQIQIQAAPQSIYMRSYSPPNKNYNAGNGSIKEQVDQTKSVLNLRFTNEKIGSSSRSLESRSNQNGDLNSNTDSLTSRDIANYYPRMLKYGNEKPFYDPSPKQKNQQFTDEEINQLCSKTNFQRDLDNQIRVTQARNQNNYKTSSLKVQLSPSEVDSTYRQNYAQKNVKLDEPIIQLQELPPNVRSIPFNINSFSRVQSHKMFEELGHLKDNVLYDQNKCNFEQKVNNENDKSALNLGQKDLVKFLNRHRSFSPNQRSQIQNNDYDKEKVSFKLKQVLERKNDLTQNDFINYAQKAEKLQKTVFSCYDKFVEEDTAYKKNHCNQEYQSKIIKISKDQEYNYNQVDNLINQNVQKINKVGYFLQIPSYEGQFNSQNQTSYQKDQKYIELCPSRKAKLCQSPDQPIQNCKEDDLELLPRKYYNHRYYRPIKQVSNQSKQGSKIVKVKIDPQKADIPAFINQLQQQKIQEKIKNK</sequence>
<dbReference type="InParanoid" id="Q236I3"/>
<dbReference type="KEGG" id="tet:TTHERM_00088130"/>